<sequence>MASRPGLCRPRSDHALGRALTLGTGAEAAPTWRRLAPGPRTRYPALHLLPALLSPQVLGLSGDALWFTRTAPAHLQCGLQPRLEKPFLSGLSANEGLAVALWINIHWKPVTNT</sequence>
<accession>A0AAW1T223</accession>
<keyword evidence="2" id="KW-1185">Reference proteome</keyword>
<gene>
    <name evidence="1" type="ORF">WJX84_004956</name>
</gene>
<dbReference type="Proteomes" id="UP001485043">
    <property type="component" value="Unassembled WGS sequence"/>
</dbReference>
<dbReference type="AlphaFoldDB" id="A0AAW1T223"/>
<protein>
    <submittedName>
        <fullName evidence="1">Uncharacterized protein</fullName>
    </submittedName>
</protein>
<reference evidence="1 2" key="1">
    <citation type="journal article" date="2024" name="Nat. Commun.">
        <title>Phylogenomics reveals the evolutionary origins of lichenization in chlorophyte algae.</title>
        <authorList>
            <person name="Puginier C."/>
            <person name="Libourel C."/>
            <person name="Otte J."/>
            <person name="Skaloud P."/>
            <person name="Haon M."/>
            <person name="Grisel S."/>
            <person name="Petersen M."/>
            <person name="Berrin J.G."/>
            <person name="Delaux P.M."/>
            <person name="Dal Grande F."/>
            <person name="Keller J."/>
        </authorList>
    </citation>
    <scope>NUCLEOTIDE SEQUENCE [LARGE SCALE GENOMIC DNA]</scope>
    <source>
        <strain evidence="1 2">SAG 2523</strain>
    </source>
</reference>
<evidence type="ECO:0000313" key="2">
    <source>
        <dbReference type="Proteomes" id="UP001485043"/>
    </source>
</evidence>
<evidence type="ECO:0000313" key="1">
    <source>
        <dbReference type="EMBL" id="KAK9863325.1"/>
    </source>
</evidence>
<dbReference type="EMBL" id="JALJOV010000487">
    <property type="protein sequence ID" value="KAK9863325.1"/>
    <property type="molecule type" value="Genomic_DNA"/>
</dbReference>
<name>A0AAW1T223_9CHLO</name>
<organism evidence="1 2">
    <name type="scientific">Apatococcus fuscideae</name>
    <dbReference type="NCBI Taxonomy" id="2026836"/>
    <lineage>
        <taxon>Eukaryota</taxon>
        <taxon>Viridiplantae</taxon>
        <taxon>Chlorophyta</taxon>
        <taxon>core chlorophytes</taxon>
        <taxon>Trebouxiophyceae</taxon>
        <taxon>Chlorellales</taxon>
        <taxon>Chlorellaceae</taxon>
        <taxon>Apatococcus</taxon>
    </lineage>
</organism>
<proteinExistence type="predicted"/>
<comment type="caution">
    <text evidence="1">The sequence shown here is derived from an EMBL/GenBank/DDBJ whole genome shotgun (WGS) entry which is preliminary data.</text>
</comment>